<evidence type="ECO:0000313" key="2">
    <source>
        <dbReference type="EMBL" id="QKE91181.1"/>
    </source>
</evidence>
<evidence type="ECO:0000313" key="3">
    <source>
        <dbReference type="Proteomes" id="UP000500767"/>
    </source>
</evidence>
<organism evidence="2 3">
    <name type="scientific">Lichenicola cladoniae</name>
    <dbReference type="NCBI Taxonomy" id="1484109"/>
    <lineage>
        <taxon>Bacteria</taxon>
        <taxon>Pseudomonadati</taxon>
        <taxon>Pseudomonadota</taxon>
        <taxon>Alphaproteobacteria</taxon>
        <taxon>Acetobacterales</taxon>
        <taxon>Acetobacteraceae</taxon>
        <taxon>Lichenicola</taxon>
    </lineage>
</organism>
<evidence type="ECO:0000256" key="1">
    <source>
        <dbReference type="SAM" id="Phobius"/>
    </source>
</evidence>
<name>A0A6M8HSL6_9PROT</name>
<accession>A0A6M8HSL6</accession>
<gene>
    <name evidence="2" type="ORF">HN018_15015</name>
</gene>
<feature type="transmembrane region" description="Helical" evidence="1">
    <location>
        <begin position="33"/>
        <end position="54"/>
    </location>
</feature>
<dbReference type="RefSeq" id="WP_171833295.1">
    <property type="nucleotide sequence ID" value="NZ_CP053708.1"/>
</dbReference>
<protein>
    <submittedName>
        <fullName evidence="2">Uncharacterized protein</fullName>
    </submittedName>
</protein>
<keyword evidence="1" id="KW-1133">Transmembrane helix</keyword>
<keyword evidence="3" id="KW-1185">Reference proteome</keyword>
<dbReference type="Proteomes" id="UP000500767">
    <property type="component" value="Chromosome"/>
</dbReference>
<proteinExistence type="predicted"/>
<dbReference type="EMBL" id="CP053708">
    <property type="protein sequence ID" value="QKE91181.1"/>
    <property type="molecule type" value="Genomic_DNA"/>
</dbReference>
<keyword evidence="1" id="KW-0472">Membrane</keyword>
<sequence>MTVPDGHDQTATLDIQIGRSVSFKASARITPSGLLSVGALTSLIILSVSVLVHVSGRGTT</sequence>
<keyword evidence="1" id="KW-0812">Transmembrane</keyword>
<dbReference type="AlphaFoldDB" id="A0A6M8HSL6"/>
<dbReference type="KEGG" id="lck:HN018_15015"/>
<reference evidence="2 3" key="1">
    <citation type="journal article" date="2014" name="World J. Microbiol. Biotechnol.">
        <title>Biodiversity and physiological characteristics of Antarctic and Arctic lichens-associated bacteria.</title>
        <authorList>
            <person name="Lee Y.M."/>
            <person name="Kim E.H."/>
            <person name="Lee H.K."/>
            <person name="Hong S.G."/>
        </authorList>
    </citation>
    <scope>NUCLEOTIDE SEQUENCE [LARGE SCALE GENOMIC DNA]</scope>
    <source>
        <strain evidence="2 3">PAMC 26569</strain>
    </source>
</reference>